<name>A0ACB9FSH1_9ASTR</name>
<comment type="caution">
    <text evidence="1">The sequence shown here is derived from an EMBL/GenBank/DDBJ whole genome shotgun (WGS) entry which is preliminary data.</text>
</comment>
<gene>
    <name evidence="1" type="ORF">L1987_48297</name>
</gene>
<dbReference type="EMBL" id="CM042033">
    <property type="protein sequence ID" value="KAI3773765.1"/>
    <property type="molecule type" value="Genomic_DNA"/>
</dbReference>
<organism evidence="1 2">
    <name type="scientific">Smallanthus sonchifolius</name>
    <dbReference type="NCBI Taxonomy" id="185202"/>
    <lineage>
        <taxon>Eukaryota</taxon>
        <taxon>Viridiplantae</taxon>
        <taxon>Streptophyta</taxon>
        <taxon>Embryophyta</taxon>
        <taxon>Tracheophyta</taxon>
        <taxon>Spermatophyta</taxon>
        <taxon>Magnoliopsida</taxon>
        <taxon>eudicotyledons</taxon>
        <taxon>Gunneridae</taxon>
        <taxon>Pentapetalae</taxon>
        <taxon>asterids</taxon>
        <taxon>campanulids</taxon>
        <taxon>Asterales</taxon>
        <taxon>Asteraceae</taxon>
        <taxon>Asteroideae</taxon>
        <taxon>Heliantheae alliance</taxon>
        <taxon>Millerieae</taxon>
        <taxon>Smallanthus</taxon>
    </lineage>
</organism>
<dbReference type="Proteomes" id="UP001056120">
    <property type="component" value="Linkage Group LG16"/>
</dbReference>
<evidence type="ECO:0000313" key="1">
    <source>
        <dbReference type="EMBL" id="KAI3773765.1"/>
    </source>
</evidence>
<reference evidence="1 2" key="2">
    <citation type="journal article" date="2022" name="Mol. Ecol. Resour.">
        <title>The genomes of chicory, endive, great burdock and yacon provide insights into Asteraceae paleo-polyploidization history and plant inulin production.</title>
        <authorList>
            <person name="Fan W."/>
            <person name="Wang S."/>
            <person name="Wang H."/>
            <person name="Wang A."/>
            <person name="Jiang F."/>
            <person name="Liu H."/>
            <person name="Zhao H."/>
            <person name="Xu D."/>
            <person name="Zhang Y."/>
        </authorList>
    </citation>
    <scope>NUCLEOTIDE SEQUENCE [LARGE SCALE GENOMIC DNA]</scope>
    <source>
        <strain evidence="2">cv. Yunnan</strain>
        <tissue evidence="1">Leaves</tissue>
    </source>
</reference>
<evidence type="ECO:0000313" key="2">
    <source>
        <dbReference type="Proteomes" id="UP001056120"/>
    </source>
</evidence>
<reference evidence="2" key="1">
    <citation type="journal article" date="2022" name="Mol. Ecol. Resour.">
        <title>The genomes of chicory, endive, great burdock and yacon provide insights into Asteraceae palaeo-polyploidization history and plant inulin production.</title>
        <authorList>
            <person name="Fan W."/>
            <person name="Wang S."/>
            <person name="Wang H."/>
            <person name="Wang A."/>
            <person name="Jiang F."/>
            <person name="Liu H."/>
            <person name="Zhao H."/>
            <person name="Xu D."/>
            <person name="Zhang Y."/>
        </authorList>
    </citation>
    <scope>NUCLEOTIDE SEQUENCE [LARGE SCALE GENOMIC DNA]</scope>
    <source>
        <strain evidence="2">cv. Yunnan</strain>
    </source>
</reference>
<accession>A0ACB9FSH1</accession>
<protein>
    <submittedName>
        <fullName evidence="1">Uncharacterized protein</fullName>
    </submittedName>
</protein>
<keyword evidence="2" id="KW-1185">Reference proteome</keyword>
<sequence>MKWRNRAFDIAVEYLASCGLNSEKYPIKDNHTIADNNTDCEEEYDSKMDSINLEDEENVLVNDTTREDEDDESESDE</sequence>
<proteinExistence type="predicted"/>